<comment type="caution">
    <text evidence="5">The sequence shown here is derived from an EMBL/GenBank/DDBJ whole genome shotgun (WGS) entry which is preliminary data.</text>
</comment>
<name>A0AAW2Z2Q2_9EUKA</name>
<dbReference type="PANTHER" id="PTHR21136:SF168">
    <property type="entry name" value="VESICLE-ASSOCIATED MEMBRANE PROTEIN 9"/>
    <property type="match status" value="1"/>
</dbReference>
<dbReference type="InterPro" id="IPR042855">
    <property type="entry name" value="V_SNARE_CC"/>
</dbReference>
<keyword evidence="3" id="KW-0812">Transmembrane</keyword>
<keyword evidence="3" id="KW-1133">Transmembrane helix</keyword>
<keyword evidence="1" id="KW-0653">Protein transport</keyword>
<evidence type="ECO:0000256" key="3">
    <source>
        <dbReference type="SAM" id="Phobius"/>
    </source>
</evidence>
<evidence type="ECO:0000256" key="1">
    <source>
        <dbReference type="ARBA" id="ARBA00022927"/>
    </source>
</evidence>
<dbReference type="CDD" id="cd15843">
    <property type="entry name" value="R-SNARE"/>
    <property type="match status" value="1"/>
</dbReference>
<feature type="domain" description="V-SNARE coiled-coil homology" evidence="4">
    <location>
        <begin position="109"/>
        <end position="169"/>
    </location>
</feature>
<organism evidence="5 6">
    <name type="scientific">Acrasis kona</name>
    <dbReference type="NCBI Taxonomy" id="1008807"/>
    <lineage>
        <taxon>Eukaryota</taxon>
        <taxon>Discoba</taxon>
        <taxon>Heterolobosea</taxon>
        <taxon>Tetramitia</taxon>
        <taxon>Eutetramitia</taxon>
        <taxon>Acrasidae</taxon>
        <taxon>Acrasis</taxon>
    </lineage>
</organism>
<evidence type="ECO:0000256" key="2">
    <source>
        <dbReference type="PROSITE-ProRule" id="PRU00290"/>
    </source>
</evidence>
<dbReference type="PROSITE" id="PS50892">
    <property type="entry name" value="V_SNARE"/>
    <property type="match status" value="1"/>
</dbReference>
<dbReference type="InterPro" id="IPR011012">
    <property type="entry name" value="Longin-like_dom_sf"/>
</dbReference>
<keyword evidence="6" id="KW-1185">Reference proteome</keyword>
<keyword evidence="3" id="KW-0472">Membrane</keyword>
<keyword evidence="2" id="KW-0175">Coiled coil</keyword>
<evidence type="ECO:0000313" key="5">
    <source>
        <dbReference type="EMBL" id="KAL0484076.1"/>
    </source>
</evidence>
<evidence type="ECO:0000313" key="6">
    <source>
        <dbReference type="Proteomes" id="UP001431209"/>
    </source>
</evidence>
<reference evidence="5 6" key="1">
    <citation type="submission" date="2024-03" db="EMBL/GenBank/DDBJ databases">
        <title>The Acrasis kona genome and developmental transcriptomes reveal deep origins of eukaryotic multicellular pathways.</title>
        <authorList>
            <person name="Sheikh S."/>
            <person name="Fu C.-J."/>
            <person name="Brown M.W."/>
            <person name="Baldauf S.L."/>
        </authorList>
    </citation>
    <scope>NUCLEOTIDE SEQUENCE [LARGE SCALE GENOMIC DNA]</scope>
    <source>
        <strain evidence="5 6">ATCC MYA-3509</strain>
    </source>
</reference>
<proteinExistence type="predicted"/>
<dbReference type="Gene3D" id="1.20.5.110">
    <property type="match status" value="1"/>
</dbReference>
<dbReference type="AlphaFoldDB" id="A0AAW2Z2Q2"/>
<dbReference type="Pfam" id="PF00957">
    <property type="entry name" value="Synaptobrevin"/>
    <property type="match status" value="1"/>
</dbReference>
<dbReference type="Gene3D" id="3.30.450.50">
    <property type="entry name" value="Longin domain"/>
    <property type="match status" value="1"/>
</dbReference>
<keyword evidence="1" id="KW-0813">Transport</keyword>
<dbReference type="EMBL" id="JAOPGA020001019">
    <property type="protein sequence ID" value="KAL0484076.1"/>
    <property type="molecule type" value="Genomic_DNA"/>
</dbReference>
<dbReference type="SUPFAM" id="SSF64356">
    <property type="entry name" value="SNARE-like"/>
    <property type="match status" value="1"/>
</dbReference>
<dbReference type="SUPFAM" id="SSF58038">
    <property type="entry name" value="SNARE fusion complex"/>
    <property type="match status" value="1"/>
</dbReference>
<dbReference type="GO" id="GO:0015031">
    <property type="term" value="P:protein transport"/>
    <property type="evidence" value="ECO:0007669"/>
    <property type="project" value="UniProtKB-KW"/>
</dbReference>
<dbReference type="PANTHER" id="PTHR21136">
    <property type="entry name" value="SNARE PROTEINS"/>
    <property type="match status" value="1"/>
</dbReference>
<dbReference type="Proteomes" id="UP001431209">
    <property type="component" value="Unassembled WGS sequence"/>
</dbReference>
<protein>
    <submittedName>
        <fullName evidence="5">Vesicle-associated membrane protein</fullName>
    </submittedName>
</protein>
<dbReference type="InterPro" id="IPR051097">
    <property type="entry name" value="Synaptobrevin-like_transport"/>
</dbReference>
<accession>A0AAW2Z2Q2</accession>
<sequence length="205" mass="23258">MPIVFSLIADSENNNLGAHPANNKVMTDTIIAKILPKLPQDNHKRTLTQKDGNYVYFCVAEGGYSKRICWAFIDDLETKFLQMRSPSQGQVKKLIKDRVVFFNDPANDKIIKLQNKMDDLKGVMVDNFDKILDRGDKLEMLQQSTDDIVDGSIEFRRNTGKVKRNMCCNYIILVLVLIFIILAIIVIAVLAGCGFPTFHRCRSSN</sequence>
<gene>
    <name evidence="5" type="ORF">AKO1_004676</name>
</gene>
<feature type="transmembrane region" description="Helical" evidence="3">
    <location>
        <begin position="170"/>
        <end position="195"/>
    </location>
</feature>
<evidence type="ECO:0000259" key="4">
    <source>
        <dbReference type="PROSITE" id="PS50892"/>
    </source>
</evidence>
<dbReference type="GO" id="GO:0016020">
    <property type="term" value="C:membrane"/>
    <property type="evidence" value="ECO:0007669"/>
    <property type="project" value="InterPro"/>
</dbReference>
<dbReference type="GO" id="GO:0016192">
    <property type="term" value="P:vesicle-mediated transport"/>
    <property type="evidence" value="ECO:0007669"/>
    <property type="project" value="InterPro"/>
</dbReference>
<dbReference type="InterPro" id="IPR001388">
    <property type="entry name" value="Synaptobrevin-like"/>
</dbReference>
<dbReference type="PRINTS" id="PR00219">
    <property type="entry name" value="SYNAPTOBREVN"/>
</dbReference>